<evidence type="ECO:0008006" key="5">
    <source>
        <dbReference type="Google" id="ProtNLM"/>
    </source>
</evidence>
<proteinExistence type="inferred from homology"/>
<dbReference type="GO" id="GO:0000272">
    <property type="term" value="P:polysaccharide catabolic process"/>
    <property type="evidence" value="ECO:0007669"/>
    <property type="project" value="InterPro"/>
</dbReference>
<dbReference type="EMBL" id="CP000852">
    <property type="protein sequence ID" value="ABW02804.1"/>
    <property type="molecule type" value="Genomic_DNA"/>
</dbReference>
<dbReference type="AlphaFoldDB" id="A8MC20"/>
<reference evidence="3 4" key="1">
    <citation type="submission" date="2007-10" db="EMBL/GenBank/DDBJ databases">
        <title>Complete sequence of Caldivirga maquilingensis IC-167.</title>
        <authorList>
            <consortium name="US DOE Joint Genome Institute"/>
            <person name="Copeland A."/>
            <person name="Lucas S."/>
            <person name="Lapidus A."/>
            <person name="Barry K."/>
            <person name="Glavina del Rio T."/>
            <person name="Dalin E."/>
            <person name="Tice H."/>
            <person name="Pitluck S."/>
            <person name="Saunders E."/>
            <person name="Brettin T."/>
            <person name="Bruce D."/>
            <person name="Detter J.C."/>
            <person name="Han C."/>
            <person name="Schmutz J."/>
            <person name="Larimer F."/>
            <person name="Land M."/>
            <person name="Hauser L."/>
            <person name="Kyrpides N."/>
            <person name="Ivanova N."/>
            <person name="Biddle J.F."/>
            <person name="Zhang Z."/>
            <person name="Fitz-Gibbon S.T."/>
            <person name="Lowe T.M."/>
            <person name="Saltikov C."/>
            <person name="House C.H."/>
            <person name="Richardson P."/>
        </authorList>
    </citation>
    <scope>NUCLEOTIDE SEQUENCE [LARGE SCALE GENOMIC DNA]</scope>
    <source>
        <strain evidence="4">ATCC 700844 / DSM 13496 / JCM 10307 / IC-167</strain>
    </source>
</reference>
<comment type="similarity">
    <text evidence="1">Belongs to the glycosyl hydrolase 12 (cellulase H) family.</text>
</comment>
<name>A8MC20_CALMQ</name>
<keyword evidence="2" id="KW-1133">Transmembrane helix</keyword>
<dbReference type="InterPro" id="IPR013319">
    <property type="entry name" value="GH11/12"/>
</dbReference>
<keyword evidence="2" id="KW-0472">Membrane</keyword>
<dbReference type="OrthoDB" id="45356at2157"/>
<evidence type="ECO:0000256" key="2">
    <source>
        <dbReference type="SAM" id="Phobius"/>
    </source>
</evidence>
<dbReference type="Gene3D" id="2.60.120.180">
    <property type="match status" value="1"/>
</dbReference>
<dbReference type="CAZy" id="GH12">
    <property type="family name" value="Glycoside Hydrolase Family 12"/>
</dbReference>
<dbReference type="GeneID" id="5708552"/>
<dbReference type="eggNOG" id="arCOG03858">
    <property type="taxonomic scope" value="Archaea"/>
</dbReference>
<dbReference type="InterPro" id="IPR013320">
    <property type="entry name" value="ConA-like_dom_sf"/>
</dbReference>
<gene>
    <name evidence="3" type="ordered locus">Cmaq_1988</name>
</gene>
<dbReference type="Proteomes" id="UP000001137">
    <property type="component" value="Chromosome"/>
</dbReference>
<dbReference type="KEGG" id="cma:Cmaq_1988"/>
<organism evidence="3 4">
    <name type="scientific">Caldivirga maquilingensis (strain ATCC 700844 / DSM 13496 / JCM 10307 / IC-167)</name>
    <dbReference type="NCBI Taxonomy" id="397948"/>
    <lineage>
        <taxon>Archaea</taxon>
        <taxon>Thermoproteota</taxon>
        <taxon>Thermoprotei</taxon>
        <taxon>Thermoproteales</taxon>
        <taxon>Thermoproteaceae</taxon>
        <taxon>Caldivirga</taxon>
    </lineage>
</organism>
<protein>
    <recommendedName>
        <fullName evidence="5">Glycoside hydrolase family 12</fullName>
    </recommendedName>
</protein>
<dbReference type="RefSeq" id="WP_012187023.1">
    <property type="nucleotide sequence ID" value="NC_009954.1"/>
</dbReference>
<evidence type="ECO:0000313" key="4">
    <source>
        <dbReference type="Proteomes" id="UP000001137"/>
    </source>
</evidence>
<evidence type="ECO:0000256" key="1">
    <source>
        <dbReference type="ARBA" id="ARBA00005519"/>
    </source>
</evidence>
<dbReference type="HOGENOM" id="CLU_840974_0_0_2"/>
<dbReference type="STRING" id="397948.Cmaq_1988"/>
<sequence length="351" mass="39064">MNTKLITVTVIIVVLVIIGVGALLLIHKPSVSQAQELPINMTALINLCRSSQFNITLISTSASQAYLSRYVTTLSDVRLSYRIENNLYNVASFNGVSYLAFNPLNGSLCYYGNFTNVQDKGVAQWAYPEIIIVGYKPWDGYPVYNLRNPNLTLPAKISELLQPNGGGYDWIKLTYSVAYSPSTFPEDFAFDIWILHNPSEVGTVTKPDLELMIWLFFNNTGITWAKVGETKIPIIVNGVYSNVTWAVLVSCNFPWTYVAVVPQDTGNTTIAGGWRAATVEFQLAPFLNAILQFVPNEKCGTGLPNYPIKDKAYLENLTMVDIELGIEFGNMHIKNGEVGYYLKGISILKER</sequence>
<dbReference type="InterPro" id="IPR002594">
    <property type="entry name" value="GH12"/>
</dbReference>
<evidence type="ECO:0000313" key="3">
    <source>
        <dbReference type="EMBL" id="ABW02804.1"/>
    </source>
</evidence>
<dbReference type="GO" id="GO:0008810">
    <property type="term" value="F:cellulase activity"/>
    <property type="evidence" value="ECO:0007669"/>
    <property type="project" value="InterPro"/>
</dbReference>
<dbReference type="Pfam" id="PF01670">
    <property type="entry name" value="Glyco_hydro_12"/>
    <property type="match status" value="1"/>
</dbReference>
<keyword evidence="4" id="KW-1185">Reference proteome</keyword>
<keyword evidence="2" id="KW-0812">Transmembrane</keyword>
<feature type="transmembrane region" description="Helical" evidence="2">
    <location>
        <begin position="6"/>
        <end position="26"/>
    </location>
</feature>
<accession>A8MC20</accession>
<dbReference type="SUPFAM" id="SSF49899">
    <property type="entry name" value="Concanavalin A-like lectins/glucanases"/>
    <property type="match status" value="1"/>
</dbReference>